<organism evidence="5 6">
    <name type="scientific">Saxibacter everestensis</name>
    <dbReference type="NCBI Taxonomy" id="2909229"/>
    <lineage>
        <taxon>Bacteria</taxon>
        <taxon>Bacillati</taxon>
        <taxon>Actinomycetota</taxon>
        <taxon>Actinomycetes</taxon>
        <taxon>Micrococcales</taxon>
        <taxon>Brevibacteriaceae</taxon>
        <taxon>Saxibacter</taxon>
    </lineage>
</organism>
<dbReference type="PANTHER" id="PTHR11908">
    <property type="entry name" value="XANTHINE DEHYDROGENASE"/>
    <property type="match status" value="1"/>
</dbReference>
<evidence type="ECO:0000256" key="3">
    <source>
        <dbReference type="SAM" id="MobiDB-lite"/>
    </source>
</evidence>
<dbReference type="InterPro" id="IPR036856">
    <property type="entry name" value="Ald_Oxase/Xan_DH_a/b_sf"/>
</dbReference>
<evidence type="ECO:0000313" key="6">
    <source>
        <dbReference type="Proteomes" id="UP001209083"/>
    </source>
</evidence>
<evidence type="ECO:0000256" key="1">
    <source>
        <dbReference type="ARBA" id="ARBA00022505"/>
    </source>
</evidence>
<dbReference type="SUPFAM" id="SSF56003">
    <property type="entry name" value="Molybdenum cofactor-binding domain"/>
    <property type="match status" value="1"/>
</dbReference>
<name>A0ABY8QTX2_9MICO</name>
<dbReference type="InterPro" id="IPR016208">
    <property type="entry name" value="Ald_Oxase/xanthine_DH-like"/>
</dbReference>
<feature type="compositionally biased region" description="Low complexity" evidence="3">
    <location>
        <begin position="1"/>
        <end position="22"/>
    </location>
</feature>
<dbReference type="Pfam" id="PF01315">
    <property type="entry name" value="Ald_Xan_dh_C"/>
    <property type="match status" value="1"/>
</dbReference>
<feature type="domain" description="Aldehyde oxidase/xanthine dehydrogenase a/b hammerhead" evidence="4">
    <location>
        <begin position="38"/>
        <end position="156"/>
    </location>
</feature>
<accession>A0ABY8QTX2</accession>
<dbReference type="SMART" id="SM01008">
    <property type="entry name" value="Ald_Xan_dh_C"/>
    <property type="match status" value="1"/>
</dbReference>
<dbReference type="EMBL" id="CP090958">
    <property type="protein sequence ID" value="WGW12387.1"/>
    <property type="molecule type" value="Genomic_DNA"/>
</dbReference>
<dbReference type="NCBIfam" id="NF040766">
    <property type="entry name" value="CODH_aero_grp5"/>
    <property type="match status" value="1"/>
</dbReference>
<feature type="region of interest" description="Disordered" evidence="3">
    <location>
        <begin position="1"/>
        <end position="26"/>
    </location>
</feature>
<keyword evidence="2 5" id="KW-0560">Oxidoreductase</keyword>
<dbReference type="InterPro" id="IPR008274">
    <property type="entry name" value="AldOxase/xan_DH_MoCoBD1"/>
</dbReference>
<gene>
    <name evidence="5" type="primary">cutA</name>
    <name evidence="5" type="ORF">LWF01_01050</name>
</gene>
<dbReference type="GO" id="GO:0008805">
    <property type="term" value="F:carbon-monoxide oxygenase activity"/>
    <property type="evidence" value="ECO:0007669"/>
    <property type="project" value="UniProtKB-EC"/>
</dbReference>
<evidence type="ECO:0000256" key="2">
    <source>
        <dbReference type="ARBA" id="ARBA00023002"/>
    </source>
</evidence>
<feature type="compositionally biased region" description="Polar residues" evidence="3">
    <location>
        <begin position="854"/>
        <end position="866"/>
    </location>
</feature>
<dbReference type="InterPro" id="IPR046867">
    <property type="entry name" value="AldOxase/xan_DH_MoCoBD2"/>
</dbReference>
<dbReference type="InterPro" id="IPR000674">
    <property type="entry name" value="Ald_Oxase/Xan_DH_a/b"/>
</dbReference>
<dbReference type="Pfam" id="PF02738">
    <property type="entry name" value="MoCoBD_1"/>
    <property type="match status" value="1"/>
</dbReference>
<dbReference type="Gene3D" id="3.90.1170.50">
    <property type="entry name" value="Aldehyde oxidase/xanthine dehydrogenase, a/b hammerhead"/>
    <property type="match status" value="1"/>
</dbReference>
<dbReference type="PANTHER" id="PTHR11908:SF132">
    <property type="entry name" value="ALDEHYDE OXIDASE 1-RELATED"/>
    <property type="match status" value="1"/>
</dbReference>
<dbReference type="Proteomes" id="UP001209083">
    <property type="component" value="Chromosome"/>
</dbReference>
<dbReference type="InterPro" id="IPR037165">
    <property type="entry name" value="AldOxase/xan_DH_Mopterin-bd_sf"/>
</dbReference>
<proteinExistence type="predicted"/>
<feature type="compositionally biased region" description="Low complexity" evidence="3">
    <location>
        <begin position="869"/>
        <end position="881"/>
    </location>
</feature>
<evidence type="ECO:0000259" key="4">
    <source>
        <dbReference type="SMART" id="SM01008"/>
    </source>
</evidence>
<dbReference type="RefSeq" id="WP_349639186.1">
    <property type="nucleotide sequence ID" value="NZ_CP090958.1"/>
</dbReference>
<dbReference type="Pfam" id="PF20256">
    <property type="entry name" value="MoCoBD_2"/>
    <property type="match status" value="1"/>
</dbReference>
<feature type="region of interest" description="Disordered" evidence="3">
    <location>
        <begin position="834"/>
        <end position="893"/>
    </location>
</feature>
<dbReference type="EC" id="1.2.5.3" evidence="5"/>
<sequence length="893" mass="95748">MSTSTTTRTETTKAGPAAKTGTNFGQPIARSEDARLLVGDGRYLDDLGQDALIVAFVRSPHAHAKITGIDIEAALEVPGVVAVYTYEDLLDDSPAMAENMPLLIPHPSLTHARTGYPLARDEVKHVGEPIVMVVARNRYIAEDACEQIGVSYDFLTPVVGLETARAAKDLVHQDVPGNVAANLQHGFGDIDAELKKAPHTLTLDLEIERSASMPMEGKGVFARWDTDENSLTFWTSTQTSTSVRAAIAARLGMPLNKVQCIAPDVGGGFGMKIMHPWPEEVMVTWAARRLALAGIAKEVKWTEDRREHFISSAHERGQIQQVTVGFDDDGRLLAFDFTFWHDHGAYIPYGLIVLINTATQVLGPYKPAAFRVNAYSLYTNTVIVTPYRGAGRPQGVFAMERAMDAIAQFLGLDAIKVRERNFIRPDEMPYDFHLTFQDGRPLIYDTGDYQAGMDKLKELVGWNTFGKLREEARAEGRRIGIGTGTYVEGTGPGPYEGAHVVIETSGKVKAATGLTTQGQGHQTTFAQIVADDLGVAVSDIEIVTGDTRRFGYAVGTFASRGAVMSGSAFHVAAQMVADKAKQVASQALKIPVEQLELRGGHVCRVGAEPGGVDSIPLGVAAVLSNPLRYAFDEASKQATQFSTGNIDMSKPPIAEGETPGLEATGYYSPPRSTFASGAHAVIVETDPITAEITILKYAVVHDCGNVINPRIVEGQIHGGVAQGIGGALYEKIVYDEHGQMLNASFMDFLLPYATEVPDHIDTDHTTTPSGLNPLGMKGAGEAGVIPASAAIAAAIEDAEGFPIRTMPISPSDLFDLRQASERGELPAIRAGRDVEAAQVSQSGQPASAHREPHTPQSPEPQASQPHGPQAPQTPQPRAAQPHGPQAPQTKESS</sequence>
<protein>
    <submittedName>
        <fullName evidence="5">Aerobic carbon-monoxide dehydrogenase large subunit</fullName>
        <ecNumber evidence="5">1.2.5.3</ecNumber>
    </submittedName>
</protein>
<dbReference type="Gene3D" id="3.30.365.10">
    <property type="entry name" value="Aldehyde oxidase/xanthine dehydrogenase, molybdopterin binding domain"/>
    <property type="match status" value="4"/>
</dbReference>
<keyword evidence="1" id="KW-0500">Molybdenum</keyword>
<keyword evidence="6" id="KW-1185">Reference proteome</keyword>
<dbReference type="SUPFAM" id="SSF54665">
    <property type="entry name" value="CO dehydrogenase molybdoprotein N-domain-like"/>
    <property type="match status" value="1"/>
</dbReference>
<evidence type="ECO:0000313" key="5">
    <source>
        <dbReference type="EMBL" id="WGW12387.1"/>
    </source>
</evidence>
<reference evidence="5 6" key="1">
    <citation type="submission" date="2023-05" db="EMBL/GenBank/DDBJ databases">
        <title>Lithophilousrod everest ZFBP1038 complete genpme.</title>
        <authorList>
            <person name="Tian M."/>
        </authorList>
    </citation>
    <scope>NUCLEOTIDE SEQUENCE [LARGE SCALE GENOMIC DNA]</scope>
    <source>
        <strain evidence="5 6">ZFBP1038</strain>
    </source>
</reference>